<evidence type="ECO:0000256" key="3">
    <source>
        <dbReference type="ARBA" id="ARBA00022989"/>
    </source>
</evidence>
<sequence length="265" mass="29163">MAEWVAPPPPPPPHLSADADADAKPLAFVAAEQFRSGTYVVQVPKDQIYRIPPPENAEYVERQGRTVARKNPCLACFSGLFGILLLVFLLLAIVGTTLFFTIRPRLPSFTVEKLHVKNPTTSGGDRRHHQPLKPSYEFTLESQNPNPVMDIHYPARGHATLSYKRTAIAAGKTPTLLQEHGETKSFRVALSGNKAQLPAVVKKSMSSEGKHVKVDLALSFRMPAKFKMGSLTLWTMQVSVHCDVTATTLAKGTEVKSEECHAKLQ</sequence>
<dbReference type="EMBL" id="JAINDJ010000004">
    <property type="protein sequence ID" value="KAG9451543.1"/>
    <property type="molecule type" value="Genomic_DNA"/>
</dbReference>
<reference evidence="7 8" key="1">
    <citation type="submission" date="2021-07" db="EMBL/GenBank/DDBJ databases">
        <title>The Aristolochia fimbriata genome: insights into angiosperm evolution, floral development and chemical biosynthesis.</title>
        <authorList>
            <person name="Jiao Y."/>
        </authorList>
    </citation>
    <scope>NUCLEOTIDE SEQUENCE [LARGE SCALE GENOMIC DNA]</scope>
    <source>
        <strain evidence="7">IBCAS-2021</strain>
        <tissue evidence="7">Leaf</tissue>
    </source>
</reference>
<evidence type="ECO:0000256" key="5">
    <source>
        <dbReference type="SAM" id="Phobius"/>
    </source>
</evidence>
<evidence type="ECO:0000256" key="2">
    <source>
        <dbReference type="ARBA" id="ARBA00022692"/>
    </source>
</evidence>
<keyword evidence="8" id="KW-1185">Reference proteome</keyword>
<dbReference type="Proteomes" id="UP000825729">
    <property type="component" value="Unassembled WGS sequence"/>
</dbReference>
<keyword evidence="3 5" id="KW-1133">Transmembrane helix</keyword>
<dbReference type="GO" id="GO:0098542">
    <property type="term" value="P:defense response to other organism"/>
    <property type="evidence" value="ECO:0007669"/>
    <property type="project" value="InterPro"/>
</dbReference>
<dbReference type="InterPro" id="IPR004864">
    <property type="entry name" value="LEA_2"/>
</dbReference>
<gene>
    <name evidence="7" type="ORF">H6P81_011508</name>
</gene>
<keyword evidence="4 5" id="KW-0472">Membrane</keyword>
<comment type="subcellular location">
    <subcellularLocation>
        <location evidence="1">Membrane</location>
        <topology evidence="1">Single-pass membrane protein</topology>
    </subcellularLocation>
</comment>
<evidence type="ECO:0000256" key="1">
    <source>
        <dbReference type="ARBA" id="ARBA00004167"/>
    </source>
</evidence>
<accession>A0AAV7ES65</accession>
<feature type="transmembrane region" description="Helical" evidence="5">
    <location>
        <begin position="72"/>
        <end position="100"/>
    </location>
</feature>
<proteinExistence type="predicted"/>
<dbReference type="GO" id="GO:0005886">
    <property type="term" value="C:plasma membrane"/>
    <property type="evidence" value="ECO:0007669"/>
    <property type="project" value="TreeGrafter"/>
</dbReference>
<dbReference type="AlphaFoldDB" id="A0AAV7ES65"/>
<evidence type="ECO:0000313" key="7">
    <source>
        <dbReference type="EMBL" id="KAG9451543.1"/>
    </source>
</evidence>
<dbReference type="InterPro" id="IPR044839">
    <property type="entry name" value="NDR1-like"/>
</dbReference>
<protein>
    <recommendedName>
        <fullName evidence="6">Late embryogenesis abundant protein LEA-2 subgroup domain-containing protein</fullName>
    </recommendedName>
</protein>
<dbReference type="PANTHER" id="PTHR31234:SF68">
    <property type="entry name" value="EXPRESSED PROTEIN"/>
    <property type="match status" value="1"/>
</dbReference>
<name>A0AAV7ES65_ARIFI</name>
<keyword evidence="2 5" id="KW-0812">Transmembrane</keyword>
<dbReference type="Pfam" id="PF03168">
    <property type="entry name" value="LEA_2"/>
    <property type="match status" value="1"/>
</dbReference>
<dbReference type="PANTHER" id="PTHR31234">
    <property type="entry name" value="LATE EMBRYOGENESIS ABUNDANT (LEA) HYDROXYPROLINE-RICH GLYCOPROTEIN FAMILY"/>
    <property type="match status" value="1"/>
</dbReference>
<evidence type="ECO:0000259" key="6">
    <source>
        <dbReference type="Pfam" id="PF03168"/>
    </source>
</evidence>
<evidence type="ECO:0000313" key="8">
    <source>
        <dbReference type="Proteomes" id="UP000825729"/>
    </source>
</evidence>
<evidence type="ECO:0000256" key="4">
    <source>
        <dbReference type="ARBA" id="ARBA00023136"/>
    </source>
</evidence>
<comment type="caution">
    <text evidence="7">The sequence shown here is derived from an EMBL/GenBank/DDBJ whole genome shotgun (WGS) entry which is preliminary data.</text>
</comment>
<feature type="domain" description="Late embryogenesis abundant protein LEA-2 subgroup" evidence="6">
    <location>
        <begin position="139"/>
        <end position="242"/>
    </location>
</feature>
<organism evidence="7 8">
    <name type="scientific">Aristolochia fimbriata</name>
    <name type="common">White veined hardy Dutchman's pipe vine</name>
    <dbReference type="NCBI Taxonomy" id="158543"/>
    <lineage>
        <taxon>Eukaryota</taxon>
        <taxon>Viridiplantae</taxon>
        <taxon>Streptophyta</taxon>
        <taxon>Embryophyta</taxon>
        <taxon>Tracheophyta</taxon>
        <taxon>Spermatophyta</taxon>
        <taxon>Magnoliopsida</taxon>
        <taxon>Magnoliidae</taxon>
        <taxon>Piperales</taxon>
        <taxon>Aristolochiaceae</taxon>
        <taxon>Aristolochia</taxon>
    </lineage>
</organism>